<dbReference type="CDD" id="cd02440">
    <property type="entry name" value="AdoMet_MTases"/>
    <property type="match status" value="1"/>
</dbReference>
<reference evidence="6" key="1">
    <citation type="journal article" date="2019" name="Int. J. Syst. Evol. Microbiol.">
        <title>The Global Catalogue of Microorganisms (GCM) 10K type strain sequencing project: providing services to taxonomists for standard genome sequencing and annotation.</title>
        <authorList>
            <consortium name="The Broad Institute Genomics Platform"/>
            <consortium name="The Broad Institute Genome Sequencing Center for Infectious Disease"/>
            <person name="Wu L."/>
            <person name="Ma J."/>
        </authorList>
    </citation>
    <scope>NUCLEOTIDE SEQUENCE [LARGE SCALE GENOMIC DNA]</scope>
    <source>
        <strain evidence="6">CCUG 53270</strain>
    </source>
</reference>
<keyword evidence="2 5" id="KW-0808">Transferase</keyword>
<dbReference type="GO" id="GO:0008168">
    <property type="term" value="F:methyltransferase activity"/>
    <property type="evidence" value="ECO:0007669"/>
    <property type="project" value="UniProtKB-KW"/>
</dbReference>
<gene>
    <name evidence="5" type="ORF">ACFQ4B_10120</name>
</gene>
<organism evidence="5 6">
    <name type="scientific">Paenibacillus vulneris</name>
    <dbReference type="NCBI Taxonomy" id="1133364"/>
    <lineage>
        <taxon>Bacteria</taxon>
        <taxon>Bacillati</taxon>
        <taxon>Bacillota</taxon>
        <taxon>Bacilli</taxon>
        <taxon>Bacillales</taxon>
        <taxon>Paenibacillaceae</taxon>
        <taxon>Paenibacillus</taxon>
    </lineage>
</organism>
<evidence type="ECO:0000256" key="1">
    <source>
        <dbReference type="ARBA" id="ARBA00022603"/>
    </source>
</evidence>
<evidence type="ECO:0000313" key="5">
    <source>
        <dbReference type="EMBL" id="MFD1220476.1"/>
    </source>
</evidence>
<dbReference type="InterPro" id="IPR013216">
    <property type="entry name" value="Methyltransf_11"/>
</dbReference>
<proteinExistence type="predicted"/>
<keyword evidence="6" id="KW-1185">Reference proteome</keyword>
<dbReference type="RefSeq" id="WP_345587117.1">
    <property type="nucleotide sequence ID" value="NZ_BAABJG010000006.1"/>
</dbReference>
<dbReference type="GO" id="GO:0032259">
    <property type="term" value="P:methylation"/>
    <property type="evidence" value="ECO:0007669"/>
    <property type="project" value="UniProtKB-KW"/>
</dbReference>
<dbReference type="InterPro" id="IPR029063">
    <property type="entry name" value="SAM-dependent_MTases_sf"/>
</dbReference>
<dbReference type="Proteomes" id="UP001597180">
    <property type="component" value="Unassembled WGS sequence"/>
</dbReference>
<keyword evidence="1 5" id="KW-0489">Methyltransferase</keyword>
<accession>A0ABW3UIR5</accession>
<dbReference type="SUPFAM" id="SSF53335">
    <property type="entry name" value="S-adenosyl-L-methionine-dependent methyltransferases"/>
    <property type="match status" value="1"/>
</dbReference>
<dbReference type="PANTHER" id="PTHR43464">
    <property type="entry name" value="METHYLTRANSFERASE"/>
    <property type="match status" value="1"/>
</dbReference>
<evidence type="ECO:0000256" key="3">
    <source>
        <dbReference type="ARBA" id="ARBA00022691"/>
    </source>
</evidence>
<protein>
    <submittedName>
        <fullName evidence="5">Class I SAM-dependent methyltransferase</fullName>
        <ecNumber evidence="5">2.1.1.-</ecNumber>
    </submittedName>
</protein>
<evidence type="ECO:0000256" key="2">
    <source>
        <dbReference type="ARBA" id="ARBA00022679"/>
    </source>
</evidence>
<evidence type="ECO:0000313" key="6">
    <source>
        <dbReference type="Proteomes" id="UP001597180"/>
    </source>
</evidence>
<dbReference type="Pfam" id="PF08241">
    <property type="entry name" value="Methyltransf_11"/>
    <property type="match status" value="1"/>
</dbReference>
<name>A0ABW3UIR5_9BACL</name>
<dbReference type="Gene3D" id="3.40.50.150">
    <property type="entry name" value="Vaccinia Virus protein VP39"/>
    <property type="match status" value="1"/>
</dbReference>
<dbReference type="EC" id="2.1.1.-" evidence="5"/>
<evidence type="ECO:0000259" key="4">
    <source>
        <dbReference type="Pfam" id="PF08241"/>
    </source>
</evidence>
<comment type="caution">
    <text evidence="5">The sequence shown here is derived from an EMBL/GenBank/DDBJ whole genome shotgun (WGS) entry which is preliminary data.</text>
</comment>
<dbReference type="PANTHER" id="PTHR43464:SF19">
    <property type="entry name" value="UBIQUINONE BIOSYNTHESIS O-METHYLTRANSFERASE, MITOCHONDRIAL"/>
    <property type="match status" value="1"/>
</dbReference>
<keyword evidence="3" id="KW-0949">S-adenosyl-L-methionine</keyword>
<sequence length="246" mass="28527">MNKGESMKVLEAYNRLAADYEKNVDTQSGHNAYYERPAMMKLMPENLNRLTVLDAGCAAGWYTEQLVNRGAAVTAIDLSPEMVAACKRRVGDKAAVLACDLAGELPFQEAAFDLIVSSLTLHYIDDWTPTFREFHRVLKPGGTLLYSVHHPFMDFNLFDRPDYFAHEVLTDIWNKKDIGPVEVTFYRRPLQEVINITSEQFSIEQIVEPRPDKDYRDRPEARSWYEKWDEHLSTHPHFFIVKARRR</sequence>
<dbReference type="EMBL" id="JBHTLU010000013">
    <property type="protein sequence ID" value="MFD1220476.1"/>
    <property type="molecule type" value="Genomic_DNA"/>
</dbReference>
<feature type="domain" description="Methyltransferase type 11" evidence="4">
    <location>
        <begin position="53"/>
        <end position="145"/>
    </location>
</feature>